<organism evidence="3 4">
    <name type="scientific">Limimaricola pyoseonensis</name>
    <dbReference type="NCBI Taxonomy" id="521013"/>
    <lineage>
        <taxon>Bacteria</taxon>
        <taxon>Pseudomonadati</taxon>
        <taxon>Pseudomonadota</taxon>
        <taxon>Alphaproteobacteria</taxon>
        <taxon>Rhodobacterales</taxon>
        <taxon>Paracoccaceae</taxon>
        <taxon>Limimaricola</taxon>
    </lineage>
</organism>
<feature type="transmembrane region" description="Helical" evidence="1">
    <location>
        <begin position="144"/>
        <end position="161"/>
    </location>
</feature>
<dbReference type="OrthoDB" id="9791872at2"/>
<keyword evidence="1" id="KW-1133">Transmembrane helix</keyword>
<dbReference type="PANTHER" id="PTHR35342">
    <property type="entry name" value="TRICARBOXYLIC TRANSPORT PROTEIN"/>
    <property type="match status" value="1"/>
</dbReference>
<keyword evidence="1" id="KW-0472">Membrane</keyword>
<feature type="transmembrane region" description="Helical" evidence="1">
    <location>
        <begin position="383"/>
        <end position="402"/>
    </location>
</feature>
<evidence type="ECO:0000313" key="4">
    <source>
        <dbReference type="Proteomes" id="UP000198922"/>
    </source>
</evidence>
<feature type="transmembrane region" description="Helical" evidence="1">
    <location>
        <begin position="199"/>
        <end position="217"/>
    </location>
</feature>
<feature type="transmembrane region" description="Helical" evidence="1">
    <location>
        <begin position="38"/>
        <end position="71"/>
    </location>
</feature>
<keyword evidence="4" id="KW-1185">Reference proteome</keyword>
<dbReference type="Pfam" id="PF01970">
    <property type="entry name" value="TctA"/>
    <property type="match status" value="1"/>
</dbReference>
<feature type="transmembrane region" description="Helical" evidence="1">
    <location>
        <begin position="409"/>
        <end position="425"/>
    </location>
</feature>
<dbReference type="STRING" id="521013.SAMN04488567_0609"/>
<gene>
    <name evidence="3" type="ORF">SAMN04488567_0609</name>
</gene>
<feature type="domain" description="DUF112" evidence="2">
    <location>
        <begin position="19"/>
        <end position="437"/>
    </location>
</feature>
<feature type="transmembrane region" description="Helical" evidence="1">
    <location>
        <begin position="357"/>
        <end position="377"/>
    </location>
</feature>
<reference evidence="4" key="1">
    <citation type="submission" date="2016-10" db="EMBL/GenBank/DDBJ databases">
        <authorList>
            <person name="Varghese N."/>
            <person name="Submissions S."/>
        </authorList>
    </citation>
    <scope>NUCLEOTIDE SEQUENCE [LARGE SCALE GENOMIC DNA]</scope>
    <source>
        <strain evidence="4">DSM 21424</strain>
    </source>
</reference>
<feature type="transmembrane region" description="Helical" evidence="1">
    <location>
        <begin position="468"/>
        <end position="486"/>
    </location>
</feature>
<dbReference type="InterPro" id="IPR002823">
    <property type="entry name" value="DUF112_TM"/>
</dbReference>
<evidence type="ECO:0000259" key="2">
    <source>
        <dbReference type="Pfam" id="PF01970"/>
    </source>
</evidence>
<feature type="transmembrane region" description="Helical" evidence="1">
    <location>
        <begin position="12"/>
        <end position="32"/>
    </location>
</feature>
<dbReference type="Proteomes" id="UP000198922">
    <property type="component" value="Unassembled WGS sequence"/>
</dbReference>
<feature type="transmembrane region" description="Helical" evidence="1">
    <location>
        <begin position="257"/>
        <end position="278"/>
    </location>
</feature>
<feature type="transmembrane region" description="Helical" evidence="1">
    <location>
        <begin position="168"/>
        <end position="187"/>
    </location>
</feature>
<dbReference type="PANTHER" id="PTHR35342:SF5">
    <property type="entry name" value="TRICARBOXYLIC TRANSPORT PROTEIN"/>
    <property type="match status" value="1"/>
</dbReference>
<sequence>MDVFLSALELVLTLEVMSTVLLGSAFGLFVGATPGLSATMAVALLVPVTFFLSPVAAIGAIVACSAMSIFAGDIPGALLRIPGTPASAAYMSELNALSSRGRLDLALGTSMMVAVIGGLVGTLVLMLAAPQLAEVALQFSTYEYFWLALLGLSCATLVAGSDRLKGTISLLLGLFLTLIGLDITTGLPRYTFGTIDLQAGVSLIAVMIGAFAVAEIMRSATGSLKSIGMPPAAGLGILKGQARHLWKHKTPVVRGSLLGTVIGALPGAGADIAAWIAYAVSRRFSKTPETYGTGEPEAIAGSASANNAALSGSYVPTLVFGIPGDSITAIVVGVLLLKGIQPGPMVFITSPELVNAIYIVFALANLLIIPLGLLAITGGRYVLGLRAGLLYPAILLLCILGTFATNNSIFDLWTLAFIGTLVWILEANDYPAAPLVLGLVLGKIVEENFMMSMIKADGNLLAFFERPIAGTLGVLTIAVWFLPPLIKLIRRWRSRADTAPTKERVEDHV</sequence>
<protein>
    <submittedName>
        <fullName evidence="3">TctA family transporter</fullName>
    </submittedName>
</protein>
<name>A0A1G6ZNI9_9RHOB</name>
<dbReference type="AlphaFoldDB" id="A0A1G6ZNI9"/>
<feature type="transmembrane region" description="Helical" evidence="1">
    <location>
        <begin position="314"/>
        <end position="337"/>
    </location>
</feature>
<proteinExistence type="predicted"/>
<dbReference type="EMBL" id="FNAT01000001">
    <property type="protein sequence ID" value="SDE04062.1"/>
    <property type="molecule type" value="Genomic_DNA"/>
</dbReference>
<feature type="transmembrane region" description="Helical" evidence="1">
    <location>
        <begin position="105"/>
        <end position="129"/>
    </location>
</feature>
<accession>A0A1G6ZNI9</accession>
<keyword evidence="1" id="KW-0812">Transmembrane</keyword>
<evidence type="ECO:0000313" key="3">
    <source>
        <dbReference type="EMBL" id="SDE04062.1"/>
    </source>
</evidence>
<dbReference type="RefSeq" id="WP_090109230.1">
    <property type="nucleotide sequence ID" value="NZ_FNAT01000001.1"/>
</dbReference>
<evidence type="ECO:0000256" key="1">
    <source>
        <dbReference type="SAM" id="Phobius"/>
    </source>
</evidence>